<gene>
    <name evidence="3" type="ORF">SAMN05421740_110121</name>
</gene>
<feature type="coiled-coil region" evidence="1">
    <location>
        <begin position="243"/>
        <end position="310"/>
    </location>
</feature>
<keyword evidence="1" id="KW-0175">Coiled coil</keyword>
<keyword evidence="4" id="KW-1185">Reference proteome</keyword>
<evidence type="ECO:0000313" key="3">
    <source>
        <dbReference type="EMBL" id="SEL80457.1"/>
    </source>
</evidence>
<keyword evidence="2" id="KW-0812">Transmembrane</keyword>
<name>A0A1H7T9E1_9SPHI</name>
<dbReference type="AlphaFoldDB" id="A0A1H7T9E1"/>
<sequence length="373" mass="42862">MRSINKHISSFVKESKDNEAIRLKSVFQVFFVAKWSIVGIIVFMFIIGLIRGLTSPNEYTTNSKVITEQNDQTGRGGLNNLASLAGLNTRNLMQPETLSPDLYPSIVTNADFVLQLASEQYYFEELKDSLTLVDYFAEYERQNWIAIAIQSPKKLFSFFKRRDKEVVSESLKTEYNSLDSVSFYTQITAKEVSAINKLQNRITVKRTDRIFEIETKMPDAKVSAILNKKIIDHLINYVIKYQTDRERRNNKFIESQLIEAEKRYKTAQLNLASFRDNNVGLIWEADKANMQRLQAEFSLASNIYNNLAQQLEQSKLRLEESKPVVAIFQKPILPLSPSEPNTPISAIVFSILGLFIGISFIVFKIVFEFFKQA</sequence>
<dbReference type="OrthoDB" id="1522571at2"/>
<dbReference type="EMBL" id="FNZR01000010">
    <property type="protein sequence ID" value="SEL80457.1"/>
    <property type="molecule type" value="Genomic_DNA"/>
</dbReference>
<feature type="transmembrane region" description="Helical" evidence="2">
    <location>
        <begin position="26"/>
        <end position="50"/>
    </location>
</feature>
<keyword evidence="2" id="KW-1133">Transmembrane helix</keyword>
<evidence type="ECO:0000256" key="1">
    <source>
        <dbReference type="SAM" id="Coils"/>
    </source>
</evidence>
<dbReference type="RefSeq" id="WP_090608382.1">
    <property type="nucleotide sequence ID" value="NZ_FNZR01000010.1"/>
</dbReference>
<proteinExistence type="predicted"/>
<organism evidence="3 4">
    <name type="scientific">Parapedobacter koreensis</name>
    <dbReference type="NCBI Taxonomy" id="332977"/>
    <lineage>
        <taxon>Bacteria</taxon>
        <taxon>Pseudomonadati</taxon>
        <taxon>Bacteroidota</taxon>
        <taxon>Sphingobacteriia</taxon>
        <taxon>Sphingobacteriales</taxon>
        <taxon>Sphingobacteriaceae</taxon>
        <taxon>Parapedobacter</taxon>
    </lineage>
</organism>
<evidence type="ECO:0000256" key="2">
    <source>
        <dbReference type="SAM" id="Phobius"/>
    </source>
</evidence>
<dbReference type="GO" id="GO:0005886">
    <property type="term" value="C:plasma membrane"/>
    <property type="evidence" value="ECO:0007669"/>
    <property type="project" value="TreeGrafter"/>
</dbReference>
<dbReference type="PANTHER" id="PTHR32309:SF13">
    <property type="entry name" value="FERRIC ENTEROBACTIN TRANSPORT PROTEIN FEPE"/>
    <property type="match status" value="1"/>
</dbReference>
<reference evidence="4" key="1">
    <citation type="submission" date="2016-10" db="EMBL/GenBank/DDBJ databases">
        <authorList>
            <person name="Varghese N."/>
            <person name="Submissions S."/>
        </authorList>
    </citation>
    <scope>NUCLEOTIDE SEQUENCE [LARGE SCALE GENOMIC DNA]</scope>
    <source>
        <strain evidence="4">Jip14</strain>
    </source>
</reference>
<dbReference type="PANTHER" id="PTHR32309">
    <property type="entry name" value="TYROSINE-PROTEIN KINASE"/>
    <property type="match status" value="1"/>
</dbReference>
<dbReference type="Proteomes" id="UP000198916">
    <property type="component" value="Unassembled WGS sequence"/>
</dbReference>
<feature type="transmembrane region" description="Helical" evidence="2">
    <location>
        <begin position="344"/>
        <end position="367"/>
    </location>
</feature>
<dbReference type="STRING" id="332977.SAMN05421740_110121"/>
<accession>A0A1H7T9E1</accession>
<evidence type="ECO:0000313" key="4">
    <source>
        <dbReference type="Proteomes" id="UP000198916"/>
    </source>
</evidence>
<dbReference type="InterPro" id="IPR050445">
    <property type="entry name" value="Bact_polysacc_biosynth/exp"/>
</dbReference>
<keyword evidence="2" id="KW-0472">Membrane</keyword>
<protein>
    <submittedName>
        <fullName evidence="3">LPS O-antigen chain length determinant protein, WzzB/FepE family</fullName>
    </submittedName>
</protein>
<dbReference type="GO" id="GO:0004713">
    <property type="term" value="F:protein tyrosine kinase activity"/>
    <property type="evidence" value="ECO:0007669"/>
    <property type="project" value="TreeGrafter"/>
</dbReference>